<dbReference type="Gene3D" id="3.30.450.90">
    <property type="match status" value="1"/>
</dbReference>
<dbReference type="InterPro" id="IPR001482">
    <property type="entry name" value="T2SS/T4SS_dom"/>
</dbReference>
<dbReference type="AlphaFoldDB" id="A0A1F6YUM3"/>
<comment type="caution">
    <text evidence="6">The sequence shown here is derived from an EMBL/GenBank/DDBJ whole genome shotgun (WGS) entry which is preliminary data.</text>
</comment>
<dbReference type="InterPro" id="IPR007831">
    <property type="entry name" value="T2SS_GspE_N"/>
</dbReference>
<dbReference type="GO" id="GO:0005524">
    <property type="term" value="F:ATP binding"/>
    <property type="evidence" value="ECO:0007669"/>
    <property type="project" value="UniProtKB-KW"/>
</dbReference>
<dbReference type="SUPFAM" id="SSF52540">
    <property type="entry name" value="P-loop containing nucleoside triphosphate hydrolases"/>
    <property type="match status" value="1"/>
</dbReference>
<accession>A0A1F6YUM3</accession>
<name>A0A1F6YUM3_9BACT</name>
<keyword evidence="3" id="KW-0067">ATP-binding</keyword>
<comment type="similarity">
    <text evidence="1">Belongs to the GSP E family.</text>
</comment>
<dbReference type="InterPro" id="IPR037257">
    <property type="entry name" value="T2SS_E_N_sf"/>
</dbReference>
<dbReference type="STRING" id="1801803.A2356_01725"/>
<dbReference type="GO" id="GO:0016887">
    <property type="term" value="F:ATP hydrolysis activity"/>
    <property type="evidence" value="ECO:0007669"/>
    <property type="project" value="TreeGrafter"/>
</dbReference>
<dbReference type="CDD" id="cd01129">
    <property type="entry name" value="PulE-GspE-like"/>
    <property type="match status" value="1"/>
</dbReference>
<evidence type="ECO:0000256" key="2">
    <source>
        <dbReference type="ARBA" id="ARBA00022741"/>
    </source>
</evidence>
<dbReference type="PANTHER" id="PTHR30258">
    <property type="entry name" value="TYPE II SECRETION SYSTEM PROTEIN GSPE-RELATED"/>
    <property type="match status" value="1"/>
</dbReference>
<evidence type="ECO:0000256" key="1">
    <source>
        <dbReference type="ARBA" id="ARBA00006611"/>
    </source>
</evidence>
<dbReference type="Gene3D" id="3.40.50.300">
    <property type="entry name" value="P-loop containing nucleotide triphosphate hydrolases"/>
    <property type="match status" value="1"/>
</dbReference>
<dbReference type="Pfam" id="PF00437">
    <property type="entry name" value="T2SSE"/>
    <property type="match status" value="1"/>
</dbReference>
<gene>
    <name evidence="6" type="ORF">A2356_01725</name>
</gene>
<dbReference type="Gene3D" id="3.30.300.160">
    <property type="entry name" value="Type II secretion system, protein E, N-terminal domain"/>
    <property type="match status" value="1"/>
</dbReference>
<evidence type="ECO:0000256" key="4">
    <source>
        <dbReference type="SAM" id="MobiDB-lite"/>
    </source>
</evidence>
<dbReference type="Proteomes" id="UP000177047">
    <property type="component" value="Unassembled WGS sequence"/>
</dbReference>
<proteinExistence type="inferred from homology"/>
<feature type="compositionally biased region" description="Basic and acidic residues" evidence="4">
    <location>
        <begin position="166"/>
        <end position="179"/>
    </location>
</feature>
<keyword evidence="2" id="KW-0547">Nucleotide-binding</keyword>
<evidence type="ECO:0000313" key="6">
    <source>
        <dbReference type="EMBL" id="OGJ10063.1"/>
    </source>
</evidence>
<sequence>MQINEEQLKKFILDSGLVKPSQFEEAEEKAKKTKQKLGDILLSGGKISETDLKRMEAFVLGIPFISLTNQKIDFSVLSLIPEPIARNYNIVAYKKNEDTLEVAMLDVDDLPVIDFIKKRSGLKILPRLTDTSSIRFVLVQYRQSLEAEFQDIIQKESMSLNVSPSEDGKKPGEKSESELKEMAEDLPVVKIVDSLIFHAILQNASDIHIEPGEKELTVRYRIDGILHDAMVLDKNAGLGITARIKVLSNLKLDEKRLPQDGRFKIEQNGEKISFRVSTLPTFFGEKTVIRILKENAHGFSLETLGFHGEGLERIHNSLKQKTGMVLATGPTGSGKTTTLYTMLDILNRPEVNISTVEDPIEYQMPRVNQTQVKPEIGLTFANGLRSLLRQDPDIVMVGEIRDGETAGLGVNASLTGHLVLSTIHTNSASGAIPRLIDMGVEPFLITATVKTIIAQRLVRRLTPDKEKYFLSSAEIKNLEKIVDLGRVLGFLKEENIVGAKDTWDKIPFYKPVKSSEFEDGYSGRIGMHEVLKVTPTIKEMIIKGASQDDMEAQAKKEGMMTMIEDGVFQAVLGVTTLEEVFRVVSE</sequence>
<feature type="region of interest" description="Disordered" evidence="4">
    <location>
        <begin position="160"/>
        <end position="179"/>
    </location>
</feature>
<organism evidence="6 7">
    <name type="scientific">Candidatus Nomurabacteria bacterium RIFOXYB1_FULL_39_16</name>
    <dbReference type="NCBI Taxonomy" id="1801803"/>
    <lineage>
        <taxon>Bacteria</taxon>
        <taxon>Candidatus Nomuraibacteriota</taxon>
    </lineage>
</organism>
<dbReference type="SUPFAM" id="SSF160246">
    <property type="entry name" value="EspE N-terminal domain-like"/>
    <property type="match status" value="1"/>
</dbReference>
<reference evidence="6 7" key="1">
    <citation type="journal article" date="2016" name="Nat. Commun.">
        <title>Thousands of microbial genomes shed light on interconnected biogeochemical processes in an aquifer system.</title>
        <authorList>
            <person name="Anantharaman K."/>
            <person name="Brown C.T."/>
            <person name="Hug L.A."/>
            <person name="Sharon I."/>
            <person name="Castelle C.J."/>
            <person name="Probst A.J."/>
            <person name="Thomas B.C."/>
            <person name="Singh A."/>
            <person name="Wilkins M.J."/>
            <person name="Karaoz U."/>
            <person name="Brodie E.L."/>
            <person name="Williams K.H."/>
            <person name="Hubbard S.S."/>
            <person name="Banfield J.F."/>
        </authorList>
    </citation>
    <scope>NUCLEOTIDE SEQUENCE [LARGE SCALE GENOMIC DNA]</scope>
</reference>
<feature type="domain" description="Bacterial type II secretion system protein E" evidence="5">
    <location>
        <begin position="388"/>
        <end position="402"/>
    </location>
</feature>
<dbReference type="PANTHER" id="PTHR30258:SF1">
    <property type="entry name" value="PROTEIN TRANSPORT PROTEIN HOFB HOMOLOG"/>
    <property type="match status" value="1"/>
</dbReference>
<dbReference type="PROSITE" id="PS00662">
    <property type="entry name" value="T2SP_E"/>
    <property type="match status" value="1"/>
</dbReference>
<evidence type="ECO:0000256" key="3">
    <source>
        <dbReference type="ARBA" id="ARBA00022840"/>
    </source>
</evidence>
<evidence type="ECO:0000313" key="7">
    <source>
        <dbReference type="Proteomes" id="UP000177047"/>
    </source>
</evidence>
<evidence type="ECO:0000259" key="5">
    <source>
        <dbReference type="PROSITE" id="PS00662"/>
    </source>
</evidence>
<protein>
    <recommendedName>
        <fullName evidence="5">Bacterial type II secretion system protein E domain-containing protein</fullName>
    </recommendedName>
</protein>
<dbReference type="Pfam" id="PF05157">
    <property type="entry name" value="MshEN"/>
    <property type="match status" value="1"/>
</dbReference>
<dbReference type="GO" id="GO:0005886">
    <property type="term" value="C:plasma membrane"/>
    <property type="evidence" value="ECO:0007669"/>
    <property type="project" value="TreeGrafter"/>
</dbReference>
<dbReference type="EMBL" id="MFWB01000002">
    <property type="protein sequence ID" value="OGJ10063.1"/>
    <property type="molecule type" value="Genomic_DNA"/>
</dbReference>
<dbReference type="InterPro" id="IPR027417">
    <property type="entry name" value="P-loop_NTPase"/>
</dbReference>